<dbReference type="InterPro" id="IPR035965">
    <property type="entry name" value="PAS-like_dom_sf"/>
</dbReference>
<dbReference type="Pfam" id="PF02954">
    <property type="entry name" value="HTH_8"/>
    <property type="match status" value="1"/>
</dbReference>
<gene>
    <name evidence="8" type="primary">norR_13</name>
    <name evidence="8" type="ORF">MGLY_25600</name>
</gene>
<dbReference type="PROSITE" id="PS00688">
    <property type="entry name" value="SIGMA54_INTERACT_3"/>
    <property type="match status" value="1"/>
</dbReference>
<dbReference type="OrthoDB" id="9803970at2"/>
<dbReference type="Pfam" id="PF00989">
    <property type="entry name" value="PAS"/>
    <property type="match status" value="1"/>
</dbReference>
<dbReference type="InterPro" id="IPR009057">
    <property type="entry name" value="Homeodomain-like_sf"/>
</dbReference>
<dbReference type="InterPro" id="IPR025944">
    <property type="entry name" value="Sigma_54_int_dom_CS"/>
</dbReference>
<dbReference type="Gene3D" id="1.10.10.60">
    <property type="entry name" value="Homeodomain-like"/>
    <property type="match status" value="1"/>
</dbReference>
<dbReference type="InterPro" id="IPR003593">
    <property type="entry name" value="AAA+_ATPase"/>
</dbReference>
<dbReference type="Pfam" id="PF06506">
    <property type="entry name" value="PrpR_N"/>
    <property type="match status" value="1"/>
</dbReference>
<dbReference type="InterPro" id="IPR025662">
    <property type="entry name" value="Sigma_54_int_dom_ATP-bd_1"/>
</dbReference>
<feature type="domain" description="PAS" evidence="7">
    <location>
        <begin position="197"/>
        <end position="254"/>
    </location>
</feature>
<dbReference type="Pfam" id="PF00158">
    <property type="entry name" value="Sigma54_activat"/>
    <property type="match status" value="1"/>
</dbReference>
<keyword evidence="4" id="KW-0238">DNA-binding</keyword>
<evidence type="ECO:0000256" key="4">
    <source>
        <dbReference type="ARBA" id="ARBA00023125"/>
    </source>
</evidence>
<organism evidence="8 9">
    <name type="scientific">Neomoorella glycerini</name>
    <dbReference type="NCBI Taxonomy" id="55779"/>
    <lineage>
        <taxon>Bacteria</taxon>
        <taxon>Bacillati</taxon>
        <taxon>Bacillota</taxon>
        <taxon>Clostridia</taxon>
        <taxon>Neomoorellales</taxon>
        <taxon>Neomoorellaceae</taxon>
        <taxon>Neomoorella</taxon>
    </lineage>
</organism>
<evidence type="ECO:0000259" key="7">
    <source>
        <dbReference type="PROSITE" id="PS50112"/>
    </source>
</evidence>
<dbReference type="Pfam" id="PF25601">
    <property type="entry name" value="AAA_lid_14"/>
    <property type="match status" value="1"/>
</dbReference>
<dbReference type="InterPro" id="IPR002197">
    <property type="entry name" value="HTH_Fis"/>
</dbReference>
<sequence>MKPRIGLLSLSSSLSVAMRTVAQELSEEIKIMEIEEPDPLDEEAMLQAARRLAARCDVLIGRAATINHVAPHISIPTVECPLTLTDILEALHQAGSKGKQLALILYRNCDCDLGRWPEVFGIRVGKYLVASRQEANGAIQRAREAGATVIVSTSLICRYAELAGMNYQVIETTRETILHTLRKAVDIVKAVQKEREHAIRLQTLLGSAHEGIILLDENNRVSYLNNTACRLLNLSRGNVAGGDIISILNKLLVPGTSNLEVIFKKETDPQLGKLLKLKPNKSIAANIVPIKVAGEVTGKVITLVEAAQLQQMEFSLRRQLAEKGLVAKFTLEDIIGKSQSLEYVREQVRAFAVTDATVLIRGETGTGKELFAHSIHQLSRRRAGPFVALNCSALPKELMESEFFGYEEGAFTGARKSGKIGMFELAHKGTIFLDEIGTMPLDLQAKLLRVIQEREIIRLGSSRVIPIDVRIIAATNCDLETAVQKGDFRQDLFFRLNVLPLTVPPLRQRPEDIPLLFAYFVKKLSDQLGCHVEMPGSDEVSLLQTYNWPGNVRELENFVERYVALASYRQNNAGLLEQLLAEIKQNRAGDAGSLAGDAGVTPAGEGLAPFEEVARMLARAEHDMLCSLGKQVNWNRKKMAAMLGISSTTLWRRLKQAGITLKR</sequence>
<dbReference type="PANTHER" id="PTHR32071">
    <property type="entry name" value="TRANSCRIPTIONAL REGULATORY PROTEIN"/>
    <property type="match status" value="1"/>
</dbReference>
<evidence type="ECO:0000259" key="6">
    <source>
        <dbReference type="PROSITE" id="PS50045"/>
    </source>
</evidence>
<dbReference type="GO" id="GO:0006355">
    <property type="term" value="P:regulation of DNA-templated transcription"/>
    <property type="evidence" value="ECO:0007669"/>
    <property type="project" value="InterPro"/>
</dbReference>
<dbReference type="FunFam" id="3.40.50.300:FF:000006">
    <property type="entry name" value="DNA-binding transcriptional regulator NtrC"/>
    <property type="match status" value="1"/>
</dbReference>
<dbReference type="PROSITE" id="PS50045">
    <property type="entry name" value="SIGMA54_INTERACT_4"/>
    <property type="match status" value="1"/>
</dbReference>
<accession>A0A6I5ZTB7</accession>
<dbReference type="SUPFAM" id="SSF46689">
    <property type="entry name" value="Homeodomain-like"/>
    <property type="match status" value="1"/>
</dbReference>
<reference evidence="8 9" key="1">
    <citation type="submission" date="2019-11" db="EMBL/GenBank/DDBJ databases">
        <title>Genome sequence of Moorella glycerini DSM11254.</title>
        <authorList>
            <person name="Poehlein A."/>
            <person name="Boeer T."/>
            <person name="Daniel R."/>
        </authorList>
    </citation>
    <scope>NUCLEOTIDE SEQUENCE [LARGE SCALE GENOMIC DNA]</scope>
    <source>
        <strain evidence="8 9">DSM 11254</strain>
    </source>
</reference>
<dbReference type="SUPFAM" id="SSF52540">
    <property type="entry name" value="P-loop containing nucleoside triphosphate hydrolases"/>
    <property type="match status" value="1"/>
</dbReference>
<evidence type="ECO:0000256" key="5">
    <source>
        <dbReference type="ARBA" id="ARBA00023163"/>
    </source>
</evidence>
<evidence type="ECO:0000313" key="8">
    <source>
        <dbReference type="EMBL" id="QGP93160.1"/>
    </source>
</evidence>
<evidence type="ECO:0000256" key="1">
    <source>
        <dbReference type="ARBA" id="ARBA00022741"/>
    </source>
</evidence>
<dbReference type="Proteomes" id="UP000425916">
    <property type="component" value="Chromosome"/>
</dbReference>
<dbReference type="PROSITE" id="PS50112">
    <property type="entry name" value="PAS"/>
    <property type="match status" value="1"/>
</dbReference>
<evidence type="ECO:0000313" key="9">
    <source>
        <dbReference type="Proteomes" id="UP000425916"/>
    </source>
</evidence>
<evidence type="ECO:0000256" key="3">
    <source>
        <dbReference type="ARBA" id="ARBA00023015"/>
    </source>
</evidence>
<dbReference type="GO" id="GO:0043565">
    <property type="term" value="F:sequence-specific DNA binding"/>
    <property type="evidence" value="ECO:0007669"/>
    <property type="project" value="InterPro"/>
</dbReference>
<feature type="domain" description="Sigma-54 factor interaction" evidence="6">
    <location>
        <begin position="334"/>
        <end position="564"/>
    </location>
</feature>
<dbReference type="Gene3D" id="3.30.450.20">
    <property type="entry name" value="PAS domain"/>
    <property type="match status" value="1"/>
</dbReference>
<dbReference type="SMART" id="SM00382">
    <property type="entry name" value="AAA"/>
    <property type="match status" value="1"/>
</dbReference>
<dbReference type="EMBL" id="CP046244">
    <property type="protein sequence ID" value="QGP93160.1"/>
    <property type="molecule type" value="Genomic_DNA"/>
</dbReference>
<evidence type="ECO:0000256" key="2">
    <source>
        <dbReference type="ARBA" id="ARBA00022840"/>
    </source>
</evidence>
<dbReference type="InterPro" id="IPR058031">
    <property type="entry name" value="AAA_lid_NorR"/>
</dbReference>
<dbReference type="InterPro" id="IPR000014">
    <property type="entry name" value="PAS"/>
</dbReference>
<keyword evidence="3" id="KW-0805">Transcription regulation</keyword>
<dbReference type="InterPro" id="IPR002078">
    <property type="entry name" value="Sigma_54_int"/>
</dbReference>
<dbReference type="InterPro" id="IPR010524">
    <property type="entry name" value="Sig_transdc_resp-reg_PrpR_N"/>
</dbReference>
<keyword evidence="1" id="KW-0547">Nucleotide-binding</keyword>
<dbReference type="CDD" id="cd00009">
    <property type="entry name" value="AAA"/>
    <property type="match status" value="1"/>
</dbReference>
<keyword evidence="2" id="KW-0067">ATP-binding</keyword>
<dbReference type="RefSeq" id="WP_156274398.1">
    <property type="nucleotide sequence ID" value="NZ_CP046244.1"/>
</dbReference>
<dbReference type="SUPFAM" id="SSF55785">
    <property type="entry name" value="PYP-like sensor domain (PAS domain)"/>
    <property type="match status" value="1"/>
</dbReference>
<keyword evidence="9" id="KW-1185">Reference proteome</keyword>
<keyword evidence="5" id="KW-0804">Transcription</keyword>
<dbReference type="InterPro" id="IPR027417">
    <property type="entry name" value="P-loop_NTPase"/>
</dbReference>
<dbReference type="GO" id="GO:0005524">
    <property type="term" value="F:ATP binding"/>
    <property type="evidence" value="ECO:0007669"/>
    <property type="project" value="UniProtKB-KW"/>
</dbReference>
<dbReference type="Gene3D" id="3.40.50.300">
    <property type="entry name" value="P-loop containing nucleotide triphosphate hydrolases"/>
    <property type="match status" value="1"/>
</dbReference>
<protein>
    <submittedName>
        <fullName evidence="8">Anaerobic nitric oxide reductase transcription regulator NorR</fullName>
    </submittedName>
</protein>
<dbReference type="Gene3D" id="3.40.50.2300">
    <property type="match status" value="1"/>
</dbReference>
<dbReference type="PANTHER" id="PTHR32071:SF57">
    <property type="entry name" value="C4-DICARBOXYLATE TRANSPORT TRANSCRIPTIONAL REGULATORY PROTEIN DCTD"/>
    <property type="match status" value="1"/>
</dbReference>
<dbReference type="InterPro" id="IPR013767">
    <property type="entry name" value="PAS_fold"/>
</dbReference>
<dbReference type="PROSITE" id="PS00676">
    <property type="entry name" value="SIGMA54_INTERACT_2"/>
    <property type="match status" value="1"/>
</dbReference>
<dbReference type="Gene3D" id="3.40.50.10660">
    <property type="entry name" value="PrpR receptor domain-like"/>
    <property type="match status" value="1"/>
</dbReference>
<dbReference type="CDD" id="cd00130">
    <property type="entry name" value="PAS"/>
    <property type="match status" value="1"/>
</dbReference>
<dbReference type="GO" id="GO:0000156">
    <property type="term" value="F:phosphorelay response regulator activity"/>
    <property type="evidence" value="ECO:0007669"/>
    <property type="project" value="InterPro"/>
</dbReference>
<dbReference type="Gene3D" id="1.10.8.60">
    <property type="match status" value="1"/>
</dbReference>
<dbReference type="SUPFAM" id="SSF159800">
    <property type="entry name" value="PrpR receptor domain-like"/>
    <property type="match status" value="1"/>
</dbReference>
<name>A0A6I5ZTB7_9FIRM</name>
<dbReference type="PROSITE" id="PS00675">
    <property type="entry name" value="SIGMA54_INTERACT_1"/>
    <property type="match status" value="1"/>
</dbReference>
<dbReference type="InterPro" id="IPR025943">
    <property type="entry name" value="Sigma_54_int_dom_ATP-bd_2"/>
</dbReference>
<dbReference type="AlphaFoldDB" id="A0A6I5ZTB7"/>
<proteinExistence type="predicted"/>